<dbReference type="InterPro" id="IPR024550">
    <property type="entry name" value="TFIIEa/SarR/Rpc3_HTH_dom"/>
</dbReference>
<comment type="similarity">
    <text evidence="2">Belongs to the ROK (NagC/XylR) family.</text>
</comment>
<name>A0ABX1VK22_9FIRM</name>
<dbReference type="RefSeq" id="WP_170819985.1">
    <property type="nucleotide sequence ID" value="NZ_JAAOXG010000002.1"/>
</dbReference>
<accession>A0ABX1VK22</accession>
<dbReference type="SUPFAM" id="SSF46785">
    <property type="entry name" value="Winged helix' DNA-binding domain"/>
    <property type="match status" value="1"/>
</dbReference>
<evidence type="ECO:0000256" key="1">
    <source>
        <dbReference type="ARBA" id="ARBA00002486"/>
    </source>
</evidence>
<dbReference type="Proteomes" id="UP000539052">
    <property type="component" value="Unassembled WGS sequence"/>
</dbReference>
<dbReference type="PANTHER" id="PTHR18964:SF149">
    <property type="entry name" value="BIFUNCTIONAL UDP-N-ACETYLGLUCOSAMINE 2-EPIMERASE_N-ACETYLMANNOSAMINE KINASE"/>
    <property type="match status" value="1"/>
</dbReference>
<dbReference type="Pfam" id="PF02002">
    <property type="entry name" value="TFIIE_alpha"/>
    <property type="match status" value="1"/>
</dbReference>
<sequence>MKSLEKIKDLTENQCRVIDTLLKKGDITKNEIAEALDMKLTSLNNILYPMKEQGIVIETVQGQPNGGRRPTLYSINQNDYLVIGVDISILYVKVILANIKMEILYKEDFGMDETCTPEKTMEQIAKIIKKIKKKFDSDGERLLGVGIGTVGPLRAEDAVLLENQDFYAAGWKNVRLREMLESKIQDEVQVANGVNCAALLEYLYGSGKNHKNIGYFNCGMGIRVGTIASDKIIRSLNDEEEAFSKMQLFLPTGKQKSNYIEDYITIKAINRKYMELIPVDVSGGENSLPLFMKIVGEAEKEDGIARQVIDEAAEIMGIGLSNFIRLLDIDLIIMGGPLVRSCPRYYEKCAKVVAGNINDKKTQFEMLGKFGNDGIALGAAVMLVENLIGDSY</sequence>
<proteinExistence type="inferred from homology"/>
<comment type="caution">
    <text evidence="5">The sequence shown here is derived from an EMBL/GenBank/DDBJ whole genome shotgun (WGS) entry which is preliminary data.</text>
</comment>
<keyword evidence="6" id="KW-1185">Reference proteome</keyword>
<keyword evidence="3" id="KW-0859">Xylose metabolism</keyword>
<dbReference type="InterPro" id="IPR043129">
    <property type="entry name" value="ATPase_NBD"/>
</dbReference>
<dbReference type="InterPro" id="IPR036390">
    <property type="entry name" value="WH_DNA-bd_sf"/>
</dbReference>
<dbReference type="Pfam" id="PF00480">
    <property type="entry name" value="ROK"/>
    <property type="match status" value="1"/>
</dbReference>
<gene>
    <name evidence="5" type="ORF">G9470_02295</name>
</gene>
<evidence type="ECO:0000259" key="4">
    <source>
        <dbReference type="Pfam" id="PF02002"/>
    </source>
</evidence>
<dbReference type="EMBL" id="JAAOXG010000002">
    <property type="protein sequence ID" value="NNJ28632.1"/>
    <property type="molecule type" value="Genomic_DNA"/>
</dbReference>
<dbReference type="InterPro" id="IPR000600">
    <property type="entry name" value="ROK"/>
</dbReference>
<organism evidence="5 6">
    <name type="scientific">Lacrimispora defluvii</name>
    <dbReference type="NCBI Taxonomy" id="2719233"/>
    <lineage>
        <taxon>Bacteria</taxon>
        <taxon>Bacillati</taxon>
        <taxon>Bacillota</taxon>
        <taxon>Clostridia</taxon>
        <taxon>Lachnospirales</taxon>
        <taxon>Lachnospiraceae</taxon>
        <taxon>Lacrimispora</taxon>
    </lineage>
</organism>
<keyword evidence="3" id="KW-0119">Carbohydrate metabolism</keyword>
<evidence type="ECO:0000256" key="3">
    <source>
        <dbReference type="ARBA" id="ARBA00022629"/>
    </source>
</evidence>
<evidence type="ECO:0000313" key="5">
    <source>
        <dbReference type="EMBL" id="NNJ28632.1"/>
    </source>
</evidence>
<dbReference type="PANTHER" id="PTHR18964">
    <property type="entry name" value="ROK (REPRESSOR, ORF, KINASE) FAMILY"/>
    <property type="match status" value="1"/>
</dbReference>
<protein>
    <submittedName>
        <fullName evidence="5">ROK family protein</fullName>
    </submittedName>
</protein>
<evidence type="ECO:0000256" key="2">
    <source>
        <dbReference type="ARBA" id="ARBA00006479"/>
    </source>
</evidence>
<dbReference type="SUPFAM" id="SSF53067">
    <property type="entry name" value="Actin-like ATPase domain"/>
    <property type="match status" value="1"/>
</dbReference>
<comment type="function">
    <text evidence="1">Transcriptional repressor of xylose-utilizing enzymes.</text>
</comment>
<dbReference type="Gene3D" id="1.10.10.10">
    <property type="entry name" value="Winged helix-like DNA-binding domain superfamily/Winged helix DNA-binding domain"/>
    <property type="match status" value="1"/>
</dbReference>
<dbReference type="Gene3D" id="3.30.420.40">
    <property type="match status" value="2"/>
</dbReference>
<feature type="domain" description="TFIIEalpha/SarR/Rpc3 HTH" evidence="4">
    <location>
        <begin position="12"/>
        <end position="76"/>
    </location>
</feature>
<dbReference type="InterPro" id="IPR036388">
    <property type="entry name" value="WH-like_DNA-bd_sf"/>
</dbReference>
<reference evidence="5 6" key="1">
    <citation type="submission" date="2020-03" db="EMBL/GenBank/DDBJ databases">
        <title>Genome Sequence of industrial isolate, B5A.</title>
        <authorList>
            <person name="Sharma S."/>
            <person name="Patil P.B."/>
            <person name="Korpole S."/>
        </authorList>
    </citation>
    <scope>NUCLEOTIDE SEQUENCE [LARGE SCALE GENOMIC DNA]</scope>
    <source>
        <strain evidence="5 6">PI-S10-B5A</strain>
    </source>
</reference>
<evidence type="ECO:0000313" key="6">
    <source>
        <dbReference type="Proteomes" id="UP000539052"/>
    </source>
</evidence>